<name>A0A438JD71_VITVI</name>
<dbReference type="EMBL" id="QGNW01000049">
    <property type="protein sequence ID" value="RVX06891.1"/>
    <property type="molecule type" value="Genomic_DNA"/>
</dbReference>
<dbReference type="Proteomes" id="UP000288805">
    <property type="component" value="Unassembled WGS sequence"/>
</dbReference>
<feature type="domain" description="Reverse transcriptase Ty1/copia-type" evidence="1">
    <location>
        <begin position="19"/>
        <end position="88"/>
    </location>
</feature>
<dbReference type="Pfam" id="PF07727">
    <property type="entry name" value="RVT_2"/>
    <property type="match status" value="1"/>
</dbReference>
<evidence type="ECO:0000313" key="2">
    <source>
        <dbReference type="EMBL" id="RVX06891.1"/>
    </source>
</evidence>
<organism evidence="2 3">
    <name type="scientific">Vitis vinifera</name>
    <name type="common">Grape</name>
    <dbReference type="NCBI Taxonomy" id="29760"/>
    <lineage>
        <taxon>Eukaryota</taxon>
        <taxon>Viridiplantae</taxon>
        <taxon>Streptophyta</taxon>
        <taxon>Embryophyta</taxon>
        <taxon>Tracheophyta</taxon>
        <taxon>Spermatophyta</taxon>
        <taxon>Magnoliopsida</taxon>
        <taxon>eudicotyledons</taxon>
        <taxon>Gunneridae</taxon>
        <taxon>Pentapetalae</taxon>
        <taxon>rosids</taxon>
        <taxon>Vitales</taxon>
        <taxon>Vitaceae</taxon>
        <taxon>Viteae</taxon>
        <taxon>Vitis</taxon>
    </lineage>
</organism>
<dbReference type="AlphaFoldDB" id="A0A438JD71"/>
<sequence length="90" mass="10156">MERGSDGRNKGIGKKWDLEVMNLPRGKKLVGCKWVFTVKYKADGTVERYKARLVAKGFTQTYDIDYTDTFAPVAKLNTIRVLLSLAANLD</sequence>
<gene>
    <name evidence="2" type="primary">RE1_1223</name>
    <name evidence="2" type="ORF">CK203_015028</name>
</gene>
<accession>A0A438JD71</accession>
<protein>
    <submittedName>
        <fullName evidence="2">Retrovirus-related Pol polyprotein from transposon RE1</fullName>
    </submittedName>
</protein>
<evidence type="ECO:0000259" key="1">
    <source>
        <dbReference type="Pfam" id="PF07727"/>
    </source>
</evidence>
<comment type="caution">
    <text evidence="2">The sequence shown here is derived from an EMBL/GenBank/DDBJ whole genome shotgun (WGS) entry which is preliminary data.</text>
</comment>
<evidence type="ECO:0000313" key="3">
    <source>
        <dbReference type="Proteomes" id="UP000288805"/>
    </source>
</evidence>
<proteinExistence type="predicted"/>
<reference evidence="2 3" key="1">
    <citation type="journal article" date="2018" name="PLoS Genet.">
        <title>Population sequencing reveals clonal diversity and ancestral inbreeding in the grapevine cultivar Chardonnay.</title>
        <authorList>
            <person name="Roach M.J."/>
            <person name="Johnson D.L."/>
            <person name="Bohlmann J."/>
            <person name="van Vuuren H.J."/>
            <person name="Jones S.J."/>
            <person name="Pretorius I.S."/>
            <person name="Schmidt S.A."/>
            <person name="Borneman A.R."/>
        </authorList>
    </citation>
    <scope>NUCLEOTIDE SEQUENCE [LARGE SCALE GENOMIC DNA]</scope>
    <source>
        <strain evidence="3">cv. Chardonnay</strain>
        <tissue evidence="2">Leaf</tissue>
    </source>
</reference>
<dbReference type="InterPro" id="IPR013103">
    <property type="entry name" value="RVT_2"/>
</dbReference>